<name>A0A4R5YHS9_KOCRO</name>
<dbReference type="AlphaFoldDB" id="A0A4R5YHS9"/>
<keyword evidence="1" id="KW-0472">Membrane</keyword>
<evidence type="ECO:0000313" key="3">
    <source>
        <dbReference type="Proteomes" id="UP000295163"/>
    </source>
</evidence>
<dbReference type="GeneID" id="64346765"/>
<feature type="transmembrane region" description="Helical" evidence="1">
    <location>
        <begin position="15"/>
        <end position="34"/>
    </location>
</feature>
<protein>
    <submittedName>
        <fullName evidence="2">Uncharacterized protein</fullName>
    </submittedName>
</protein>
<proteinExistence type="predicted"/>
<evidence type="ECO:0000313" key="2">
    <source>
        <dbReference type="EMBL" id="TDL44446.1"/>
    </source>
</evidence>
<dbReference type="EMBL" id="SMZT01000002">
    <property type="protein sequence ID" value="TDL44446.1"/>
    <property type="molecule type" value="Genomic_DNA"/>
</dbReference>
<reference evidence="2 3" key="1">
    <citation type="submission" date="2019-03" db="EMBL/GenBank/DDBJ databases">
        <title>Genome Sequencing and Assembly of Various Microbes Isolated from Partially Reclaimed Soil and Acid Mine Drainage (AMD) Site.</title>
        <authorList>
            <person name="Steinbock B."/>
            <person name="Bechtold R."/>
            <person name="Sevigny J.L."/>
            <person name="Thomas D."/>
            <person name="Cuthill L.R."/>
            <person name="Aveiro Johannsen E.J."/>
            <person name="Thomas K."/>
            <person name="Ghosh A."/>
        </authorList>
    </citation>
    <scope>NUCLEOTIDE SEQUENCE [LARGE SCALE GENOMIC DNA]</scope>
    <source>
        <strain evidence="2 3">S-A3</strain>
    </source>
</reference>
<keyword evidence="1" id="KW-1133">Transmembrane helix</keyword>
<accession>A0A4R5YHS9</accession>
<organism evidence="2 3">
    <name type="scientific">Kocuria rosea</name>
    <name type="common">Deinococcus erythromyxa</name>
    <name type="synonym">Micrococcus rubens</name>
    <dbReference type="NCBI Taxonomy" id="1275"/>
    <lineage>
        <taxon>Bacteria</taxon>
        <taxon>Bacillati</taxon>
        <taxon>Actinomycetota</taxon>
        <taxon>Actinomycetes</taxon>
        <taxon>Micrococcales</taxon>
        <taxon>Micrococcaceae</taxon>
        <taxon>Kocuria</taxon>
    </lineage>
</organism>
<comment type="caution">
    <text evidence="2">The sequence shown here is derived from an EMBL/GenBank/DDBJ whole genome shotgun (WGS) entry which is preliminary data.</text>
</comment>
<keyword evidence="1" id="KW-0812">Transmembrane</keyword>
<dbReference type="RefSeq" id="WP_133409549.1">
    <property type="nucleotide sequence ID" value="NZ_JBBCYR010000007.1"/>
</dbReference>
<dbReference type="Proteomes" id="UP000295163">
    <property type="component" value="Unassembled WGS sequence"/>
</dbReference>
<evidence type="ECO:0000256" key="1">
    <source>
        <dbReference type="SAM" id="Phobius"/>
    </source>
</evidence>
<sequence>MLSTLQDLGIRSEHAYTAGFVSIGLSFASWAIDFGKTKDKAQADRWGLFVGEWAPTFFALGVALKLEETTGGKKK</sequence>
<gene>
    <name evidence="2" type="ORF">E2R59_05015</name>
</gene>